<dbReference type="Proteomes" id="UP000694845">
    <property type="component" value="Unplaced"/>
</dbReference>
<evidence type="ECO:0000313" key="4">
    <source>
        <dbReference type="RefSeq" id="XP_022084510.1"/>
    </source>
</evidence>
<dbReference type="PANTHER" id="PTHR45036:SF1">
    <property type="entry name" value="METHYLTRANSFERASE LIKE 7A"/>
    <property type="match status" value="1"/>
</dbReference>
<sequence>MPSYHCVKSPMQYFNSYSRTYKFAFIYYFSGQPNHSGQTENRPTMYEYGVLALLLLGGLLVLNLLVKTRMHLLFPAIQDRCSIMYNVAAGGFKRELFKDMETLRDQPLTERAGDAASGDEAPRSLTVLEIGVGTGANFEFYPDGTAVIGVEPNKNFVGYLERNAAKHFPRVRLERTVVAFGEDLRGHVDDCSVDAVVITVVLCSVKCVDAVLSEARRVLKQGGKLFFLEHVAAEPGTWINQLQWVLNPIWPYIFDGCQLIRTPWVNVERAGFSKVDYQKLWIPVPFFVPARPHLMGVATK</sequence>
<dbReference type="KEGG" id="aplc:110975936"/>
<keyword evidence="1" id="KW-0472">Membrane</keyword>
<feature type="domain" description="Methyltransferase type 11" evidence="2">
    <location>
        <begin position="128"/>
        <end position="227"/>
    </location>
</feature>
<dbReference type="GeneID" id="110975936"/>
<feature type="transmembrane region" description="Helical" evidence="1">
    <location>
        <begin position="48"/>
        <end position="66"/>
    </location>
</feature>
<evidence type="ECO:0000259" key="2">
    <source>
        <dbReference type="Pfam" id="PF08241"/>
    </source>
</evidence>
<dbReference type="GO" id="GO:0008757">
    <property type="term" value="F:S-adenosylmethionine-dependent methyltransferase activity"/>
    <property type="evidence" value="ECO:0007669"/>
    <property type="project" value="InterPro"/>
</dbReference>
<dbReference type="OrthoDB" id="416496at2759"/>
<dbReference type="Gene3D" id="3.40.50.150">
    <property type="entry name" value="Vaccinia Virus protein VP39"/>
    <property type="match status" value="1"/>
</dbReference>
<keyword evidence="1" id="KW-1133">Transmembrane helix</keyword>
<dbReference type="SUPFAM" id="SSF53335">
    <property type="entry name" value="S-adenosyl-L-methionine-dependent methyltransferases"/>
    <property type="match status" value="1"/>
</dbReference>
<accession>A0A8B7XWU6</accession>
<dbReference type="Pfam" id="PF08241">
    <property type="entry name" value="Methyltransf_11"/>
    <property type="match status" value="1"/>
</dbReference>
<evidence type="ECO:0000313" key="3">
    <source>
        <dbReference type="Proteomes" id="UP000694845"/>
    </source>
</evidence>
<reference evidence="4" key="1">
    <citation type="submission" date="2025-08" db="UniProtKB">
        <authorList>
            <consortium name="RefSeq"/>
        </authorList>
    </citation>
    <scope>IDENTIFICATION</scope>
</reference>
<evidence type="ECO:0000256" key="1">
    <source>
        <dbReference type="SAM" id="Phobius"/>
    </source>
</evidence>
<dbReference type="RefSeq" id="XP_022084510.1">
    <property type="nucleotide sequence ID" value="XM_022228818.1"/>
</dbReference>
<dbReference type="InterPro" id="IPR052356">
    <property type="entry name" value="Thiol_S-MT"/>
</dbReference>
<dbReference type="PANTHER" id="PTHR45036">
    <property type="entry name" value="METHYLTRANSFERASE LIKE 7B"/>
    <property type="match status" value="1"/>
</dbReference>
<dbReference type="InterPro" id="IPR029063">
    <property type="entry name" value="SAM-dependent_MTases_sf"/>
</dbReference>
<dbReference type="InterPro" id="IPR013216">
    <property type="entry name" value="Methyltransf_11"/>
</dbReference>
<gene>
    <name evidence="4" type="primary">LOC110975936</name>
</gene>
<name>A0A8B7XWU6_ACAPL</name>
<proteinExistence type="predicted"/>
<protein>
    <submittedName>
        <fullName evidence="4">Methyltransferase-like protein 7A</fullName>
    </submittedName>
</protein>
<dbReference type="AlphaFoldDB" id="A0A8B7XWU6"/>
<organism evidence="3 4">
    <name type="scientific">Acanthaster planci</name>
    <name type="common">Crown-of-thorns starfish</name>
    <dbReference type="NCBI Taxonomy" id="133434"/>
    <lineage>
        <taxon>Eukaryota</taxon>
        <taxon>Metazoa</taxon>
        <taxon>Echinodermata</taxon>
        <taxon>Eleutherozoa</taxon>
        <taxon>Asterozoa</taxon>
        <taxon>Asteroidea</taxon>
        <taxon>Valvatacea</taxon>
        <taxon>Valvatida</taxon>
        <taxon>Acanthasteridae</taxon>
        <taxon>Acanthaster</taxon>
    </lineage>
</organism>
<keyword evidence="1" id="KW-0812">Transmembrane</keyword>
<dbReference type="CDD" id="cd02440">
    <property type="entry name" value="AdoMet_MTases"/>
    <property type="match status" value="1"/>
</dbReference>
<keyword evidence="3" id="KW-1185">Reference proteome</keyword>